<dbReference type="OrthoDB" id="759788at2759"/>
<keyword evidence="2" id="KW-1133">Transmembrane helix</keyword>
<reference evidence="3" key="1">
    <citation type="submission" date="2022-05" db="EMBL/GenBank/DDBJ databases">
        <title>The Musa troglodytarum L. genome provides insights into the mechanism of non-climacteric behaviour and enrichment of carotenoids.</title>
        <authorList>
            <person name="Wang J."/>
        </authorList>
    </citation>
    <scope>NUCLEOTIDE SEQUENCE</scope>
    <source>
        <tissue evidence="3">Leaf</tissue>
    </source>
</reference>
<proteinExistence type="predicted"/>
<name>A0A9E7KFF8_9LILI</name>
<evidence type="ECO:0000313" key="3">
    <source>
        <dbReference type="EMBL" id="URE14794.1"/>
    </source>
</evidence>
<evidence type="ECO:0008006" key="5">
    <source>
        <dbReference type="Google" id="ProtNLM"/>
    </source>
</evidence>
<keyword evidence="2" id="KW-0812">Transmembrane</keyword>
<feature type="region of interest" description="Disordered" evidence="1">
    <location>
        <begin position="1"/>
        <end position="37"/>
    </location>
</feature>
<gene>
    <name evidence="3" type="ORF">MUK42_11678</name>
</gene>
<accession>A0A9E7KFF8</accession>
<dbReference type="PANTHER" id="PTHR34189:SF13">
    <property type="entry name" value="TRANSMEMBRANE PROTEIN"/>
    <property type="match status" value="1"/>
</dbReference>
<evidence type="ECO:0000313" key="4">
    <source>
        <dbReference type="Proteomes" id="UP001055439"/>
    </source>
</evidence>
<dbReference type="PANTHER" id="PTHR34189">
    <property type="entry name" value="TRANSMEMBRANE PROTEIN"/>
    <property type="match status" value="1"/>
</dbReference>
<protein>
    <recommendedName>
        <fullName evidence="5">Transmembrane protein</fullName>
    </recommendedName>
</protein>
<dbReference type="AlphaFoldDB" id="A0A9E7KFF8"/>
<organism evidence="3 4">
    <name type="scientific">Musa troglodytarum</name>
    <name type="common">fe'i banana</name>
    <dbReference type="NCBI Taxonomy" id="320322"/>
    <lineage>
        <taxon>Eukaryota</taxon>
        <taxon>Viridiplantae</taxon>
        <taxon>Streptophyta</taxon>
        <taxon>Embryophyta</taxon>
        <taxon>Tracheophyta</taxon>
        <taxon>Spermatophyta</taxon>
        <taxon>Magnoliopsida</taxon>
        <taxon>Liliopsida</taxon>
        <taxon>Zingiberales</taxon>
        <taxon>Musaceae</taxon>
        <taxon>Musa</taxon>
    </lineage>
</organism>
<feature type="transmembrane region" description="Helical" evidence="2">
    <location>
        <begin position="56"/>
        <end position="75"/>
    </location>
</feature>
<keyword evidence="4" id="KW-1185">Reference proteome</keyword>
<sequence>MFRSSSAPRRSDEHLRPSAAEKAAPRSLLEPDGLPSYDPHSDIGKKLVQRARLSENAVHVIPVVVVLCAIILWFFSAHVAVVNEDDSILAESRI</sequence>
<dbReference type="EMBL" id="CP097509">
    <property type="protein sequence ID" value="URE14794.1"/>
    <property type="molecule type" value="Genomic_DNA"/>
</dbReference>
<keyword evidence="2" id="KW-0472">Membrane</keyword>
<evidence type="ECO:0000256" key="1">
    <source>
        <dbReference type="SAM" id="MobiDB-lite"/>
    </source>
</evidence>
<evidence type="ECO:0000256" key="2">
    <source>
        <dbReference type="SAM" id="Phobius"/>
    </source>
</evidence>
<dbReference type="Proteomes" id="UP001055439">
    <property type="component" value="Chromosome 7"/>
</dbReference>